<protein>
    <submittedName>
        <fullName evidence="1">Uncharacterized protein</fullName>
    </submittedName>
</protein>
<proteinExistence type="predicted"/>
<dbReference type="RefSeq" id="WP_279255796.1">
    <property type="nucleotide sequence ID" value="NZ_SUNE01000029.1"/>
</dbReference>
<dbReference type="AlphaFoldDB" id="A0AAW6R2Y4"/>
<comment type="caution">
    <text evidence="1">The sequence shown here is derived from an EMBL/GenBank/DDBJ whole genome shotgun (WGS) entry which is preliminary data.</text>
</comment>
<reference evidence="1" key="2">
    <citation type="submission" date="2019-04" db="EMBL/GenBank/DDBJ databases">
        <authorList>
            <person name="Zou H."/>
        </authorList>
    </citation>
    <scope>NUCLEOTIDE SEQUENCE</scope>
    <source>
        <strain evidence="1">2015oxa</strain>
    </source>
</reference>
<reference evidence="1" key="1">
    <citation type="journal article" date="2019" name="Int J Environ Res Public Health">
        <title>Characterization of Chromosome-Mediated BlaOXA-894 in Shewanella xiamenensis Isolated from Pig Wastewater.</title>
        <authorList>
            <person name="Zou H."/>
            <person name="Zhou Z."/>
            <person name="Xia H."/>
            <person name="Zhao Q."/>
            <person name="Li X."/>
        </authorList>
    </citation>
    <scope>NUCLEOTIDE SEQUENCE</scope>
    <source>
        <strain evidence="1">2015oxa</strain>
    </source>
</reference>
<organism evidence="1">
    <name type="scientific">Shewanella xiamenensis</name>
    <dbReference type="NCBI Taxonomy" id="332186"/>
    <lineage>
        <taxon>Bacteria</taxon>
        <taxon>Pseudomonadati</taxon>
        <taxon>Pseudomonadota</taxon>
        <taxon>Gammaproteobacteria</taxon>
        <taxon>Alteromonadales</taxon>
        <taxon>Shewanellaceae</taxon>
        <taxon>Shewanella</taxon>
    </lineage>
</organism>
<dbReference type="EMBL" id="SUNE01000029">
    <property type="protein sequence ID" value="MDG5902206.1"/>
    <property type="molecule type" value="Genomic_DNA"/>
</dbReference>
<dbReference type="Proteomes" id="UP001152518">
    <property type="component" value="Unassembled WGS sequence"/>
</dbReference>
<sequence>MADRIIGCRFQWLRRVVTEMDNFDYKLGTLNGILTGLSYVNNKANHGYTFEIIKIDVSKPLEIATENYLKGFYKDATVSFSEVIDWRSEINAALHDWLFSYILPTTPSGCGSAFASVKDVDNAFSMSIKSFRDEFIKQISDQLDALLEVKRVLAVSLITDEWYEMEWVDFAIEGKKGVVLLHLGVSD</sequence>
<gene>
    <name evidence="1" type="ORF">E2650_20360</name>
</gene>
<accession>A0AAW6R2Y4</accession>
<name>A0AAW6R2Y4_9GAMM</name>
<evidence type="ECO:0000313" key="1">
    <source>
        <dbReference type="EMBL" id="MDG5902206.1"/>
    </source>
</evidence>